<comment type="caution">
    <text evidence="2">The sequence shown here is derived from an EMBL/GenBank/DDBJ whole genome shotgun (WGS) entry which is preliminary data.</text>
</comment>
<evidence type="ECO:0000313" key="3">
    <source>
        <dbReference type="Proteomes" id="UP000714420"/>
    </source>
</evidence>
<keyword evidence="3" id="KW-1185">Reference proteome</keyword>
<keyword evidence="1" id="KW-1133">Transmembrane helix</keyword>
<dbReference type="SUPFAM" id="SSF46689">
    <property type="entry name" value="Homeodomain-like"/>
    <property type="match status" value="1"/>
</dbReference>
<name>A0ABX2ASW5_9BACT</name>
<dbReference type="Proteomes" id="UP000714420">
    <property type="component" value="Unassembled WGS sequence"/>
</dbReference>
<sequence>MDSKPQKRYRRTKADIAEDIRKAAIDQILKNGFSGSLVTEIIKKARIEPPVFYNRYKDLDEFFSELVKTCDYWLINIANDAAKYESTKKQYIALLKGLIDSLKEKSVMLELLRWEVAEINDTTRRTATIREMFTTPLTENYRKLFAHSGVDFVAISAIIIGGIYYLSLHREVATFCGIDVATEEGCNRISKAVETLTCILFSYIEPRDTKEDIAQRMRDKGLDENTIKECLGW</sequence>
<dbReference type="EMBL" id="JABKKF010000014">
    <property type="protein sequence ID" value="NPD93041.1"/>
    <property type="molecule type" value="Genomic_DNA"/>
</dbReference>
<dbReference type="InterPro" id="IPR009057">
    <property type="entry name" value="Homeodomain-like_sf"/>
</dbReference>
<proteinExistence type="predicted"/>
<organism evidence="2 3">
    <name type="scientific">Xylanibacter muris</name>
    <dbReference type="NCBI Taxonomy" id="2736290"/>
    <lineage>
        <taxon>Bacteria</taxon>
        <taxon>Pseudomonadati</taxon>
        <taxon>Bacteroidota</taxon>
        <taxon>Bacteroidia</taxon>
        <taxon>Bacteroidales</taxon>
        <taxon>Prevotellaceae</taxon>
        <taxon>Xylanibacter</taxon>
    </lineage>
</organism>
<reference evidence="2 3" key="1">
    <citation type="submission" date="2020-05" db="EMBL/GenBank/DDBJ databases">
        <title>Distinct polysaccharide utilization as determinants for interspecies competition between intestinal Prevotella spp.</title>
        <authorList>
            <person name="Galvez E.J.C."/>
            <person name="Iljazovic A."/>
            <person name="Strowig T."/>
        </authorList>
    </citation>
    <scope>NUCLEOTIDE SEQUENCE [LARGE SCALE GENOMIC DNA]</scope>
    <source>
        <strain evidence="2 3">PMUR</strain>
    </source>
</reference>
<gene>
    <name evidence="2" type="ORF">HPS56_11975</name>
</gene>
<feature type="transmembrane region" description="Helical" evidence="1">
    <location>
        <begin position="144"/>
        <end position="166"/>
    </location>
</feature>
<protein>
    <submittedName>
        <fullName evidence="2">TetR/AcrR family transcriptional regulator</fullName>
    </submittedName>
</protein>
<keyword evidence="1" id="KW-0812">Transmembrane</keyword>
<evidence type="ECO:0000256" key="1">
    <source>
        <dbReference type="SAM" id="Phobius"/>
    </source>
</evidence>
<dbReference type="Gene3D" id="1.10.357.10">
    <property type="entry name" value="Tetracycline Repressor, domain 2"/>
    <property type="match status" value="1"/>
</dbReference>
<dbReference type="RefSeq" id="WP_172276930.1">
    <property type="nucleotide sequence ID" value="NZ_CASGMU010000007.1"/>
</dbReference>
<keyword evidence="1" id="KW-0472">Membrane</keyword>
<accession>A0ABX2ASW5</accession>
<evidence type="ECO:0000313" key="2">
    <source>
        <dbReference type="EMBL" id="NPD93041.1"/>
    </source>
</evidence>